<evidence type="ECO:0000256" key="1">
    <source>
        <dbReference type="SAM" id="MobiDB-lite"/>
    </source>
</evidence>
<organism evidence="2 3">
    <name type="scientific">Stieleria maiorica</name>
    <dbReference type="NCBI Taxonomy" id="2795974"/>
    <lineage>
        <taxon>Bacteria</taxon>
        <taxon>Pseudomonadati</taxon>
        <taxon>Planctomycetota</taxon>
        <taxon>Planctomycetia</taxon>
        <taxon>Pirellulales</taxon>
        <taxon>Pirellulaceae</taxon>
        <taxon>Stieleria</taxon>
    </lineage>
</organism>
<dbReference type="EMBL" id="CP036264">
    <property type="protein sequence ID" value="QEF98141.1"/>
    <property type="molecule type" value="Genomic_DNA"/>
</dbReference>
<evidence type="ECO:0000313" key="2">
    <source>
        <dbReference type="EMBL" id="QEF98141.1"/>
    </source>
</evidence>
<accession>A0A5B9MA26</accession>
<protein>
    <submittedName>
        <fullName evidence="2">Uncharacterized protein</fullName>
    </submittedName>
</protein>
<feature type="region of interest" description="Disordered" evidence="1">
    <location>
        <begin position="21"/>
        <end position="52"/>
    </location>
</feature>
<gene>
    <name evidence="2" type="ORF">Mal15_21890</name>
</gene>
<name>A0A5B9MA26_9BACT</name>
<dbReference type="KEGG" id="smam:Mal15_21890"/>
<dbReference type="RefSeq" id="WP_167546720.1">
    <property type="nucleotide sequence ID" value="NZ_CP036264.1"/>
</dbReference>
<dbReference type="AlphaFoldDB" id="A0A5B9MA26"/>
<keyword evidence="3" id="KW-1185">Reference proteome</keyword>
<sequence length="52" mass="5846">MKHLLQRVAAFLYHVIDAPETSPETREAAQELSGDITDAINGNYREGDDEEE</sequence>
<proteinExistence type="predicted"/>
<dbReference type="Proteomes" id="UP000321353">
    <property type="component" value="Chromosome"/>
</dbReference>
<reference evidence="2 3" key="1">
    <citation type="submission" date="2019-02" db="EMBL/GenBank/DDBJ databases">
        <title>Planctomycetal bacteria perform biofilm scaping via a novel small molecule.</title>
        <authorList>
            <person name="Jeske O."/>
            <person name="Boedeker C."/>
            <person name="Wiegand S."/>
            <person name="Breitling P."/>
            <person name="Kallscheuer N."/>
            <person name="Jogler M."/>
            <person name="Rohde M."/>
            <person name="Petersen J."/>
            <person name="Medema M.H."/>
            <person name="Surup F."/>
            <person name="Jogler C."/>
        </authorList>
    </citation>
    <scope>NUCLEOTIDE SEQUENCE [LARGE SCALE GENOMIC DNA]</scope>
    <source>
        <strain evidence="2 3">Mal15</strain>
    </source>
</reference>
<evidence type="ECO:0000313" key="3">
    <source>
        <dbReference type="Proteomes" id="UP000321353"/>
    </source>
</evidence>